<dbReference type="AlphaFoldDB" id="A0A858RFL9"/>
<accession>A0A858RFL9</accession>
<evidence type="ECO:0000313" key="4">
    <source>
        <dbReference type="Proteomes" id="UP000501812"/>
    </source>
</evidence>
<organism evidence="3 4">
    <name type="scientific">Luteolibacter luteus</name>
    <dbReference type="NCBI Taxonomy" id="2728835"/>
    <lineage>
        <taxon>Bacteria</taxon>
        <taxon>Pseudomonadati</taxon>
        <taxon>Verrucomicrobiota</taxon>
        <taxon>Verrucomicrobiia</taxon>
        <taxon>Verrucomicrobiales</taxon>
        <taxon>Verrucomicrobiaceae</taxon>
        <taxon>Luteolibacter</taxon>
    </lineage>
</organism>
<dbReference type="RefSeq" id="WP_169453662.1">
    <property type="nucleotide sequence ID" value="NZ_CP051774.1"/>
</dbReference>
<keyword evidence="4" id="KW-1185">Reference proteome</keyword>
<reference evidence="3 4" key="1">
    <citation type="submission" date="2020-04" db="EMBL/GenBank/DDBJ databases">
        <title>Luteolibacter sp. G-1-1-1 isolated from soil.</title>
        <authorList>
            <person name="Dahal R.H."/>
        </authorList>
    </citation>
    <scope>NUCLEOTIDE SEQUENCE [LARGE SCALE GENOMIC DNA]</scope>
    <source>
        <strain evidence="3 4">G-1-1-1</strain>
    </source>
</reference>
<dbReference type="EMBL" id="CP051774">
    <property type="protein sequence ID" value="QJE95348.1"/>
    <property type="molecule type" value="Genomic_DNA"/>
</dbReference>
<feature type="coiled-coil region" evidence="1">
    <location>
        <begin position="87"/>
        <end position="114"/>
    </location>
</feature>
<feature type="region of interest" description="Disordered" evidence="2">
    <location>
        <begin position="199"/>
        <end position="221"/>
    </location>
</feature>
<proteinExistence type="predicted"/>
<gene>
    <name evidence="3" type="ORF">HHL09_05995</name>
</gene>
<evidence type="ECO:0000256" key="2">
    <source>
        <dbReference type="SAM" id="MobiDB-lite"/>
    </source>
</evidence>
<evidence type="ECO:0000256" key="1">
    <source>
        <dbReference type="SAM" id="Coils"/>
    </source>
</evidence>
<protein>
    <submittedName>
        <fullName evidence="3">Uncharacterized protein</fullName>
    </submittedName>
</protein>
<name>A0A858RFL9_9BACT</name>
<keyword evidence="1" id="KW-0175">Coiled coil</keyword>
<dbReference type="Proteomes" id="UP000501812">
    <property type="component" value="Chromosome"/>
</dbReference>
<feature type="compositionally biased region" description="Acidic residues" evidence="2">
    <location>
        <begin position="211"/>
        <end position="221"/>
    </location>
</feature>
<sequence length="221" mass="23955">MDTLKILLGATIALLLGALAVSYKNNSAPADNSAGTTELTEMKRQLAEIQLEQDRLQTERERRLLREVTEKAAPAPAPEPAADPSQLEAMRAEIAQLQAEKDKAERNAATSDKEAAFVTGKVTESRDKEARRARVIKDALVMARVREWIQDDNLGGFATIDIVMPENVTPDTVLCVRRNTGILGRLKVGEVTIEGGIANPVGGFGDSPPEPGDELIMEPPF</sequence>
<evidence type="ECO:0000313" key="3">
    <source>
        <dbReference type="EMBL" id="QJE95348.1"/>
    </source>
</evidence>
<dbReference type="KEGG" id="luo:HHL09_05995"/>